<feature type="compositionally biased region" description="Basic and acidic residues" evidence="1">
    <location>
        <begin position="11"/>
        <end position="25"/>
    </location>
</feature>
<accession>A0A195EWT9</accession>
<dbReference type="AlphaFoldDB" id="A0A195EWT9"/>
<organism evidence="2 3">
    <name type="scientific">Trachymyrmex septentrionalis</name>
    <dbReference type="NCBI Taxonomy" id="34720"/>
    <lineage>
        <taxon>Eukaryota</taxon>
        <taxon>Metazoa</taxon>
        <taxon>Ecdysozoa</taxon>
        <taxon>Arthropoda</taxon>
        <taxon>Hexapoda</taxon>
        <taxon>Insecta</taxon>
        <taxon>Pterygota</taxon>
        <taxon>Neoptera</taxon>
        <taxon>Endopterygota</taxon>
        <taxon>Hymenoptera</taxon>
        <taxon>Apocrita</taxon>
        <taxon>Aculeata</taxon>
        <taxon>Formicoidea</taxon>
        <taxon>Formicidae</taxon>
        <taxon>Myrmicinae</taxon>
        <taxon>Trachymyrmex</taxon>
    </lineage>
</organism>
<evidence type="ECO:0000313" key="3">
    <source>
        <dbReference type="Proteomes" id="UP000078541"/>
    </source>
</evidence>
<name>A0A195EWT9_9HYME</name>
<gene>
    <name evidence="2" type="ORF">ALC56_13224</name>
</gene>
<feature type="region of interest" description="Disordered" evidence="1">
    <location>
        <begin position="1"/>
        <end position="60"/>
    </location>
</feature>
<dbReference type="Proteomes" id="UP000078541">
    <property type="component" value="Unassembled WGS sequence"/>
</dbReference>
<reference evidence="2 3" key="1">
    <citation type="submission" date="2016-03" db="EMBL/GenBank/DDBJ databases">
        <title>Trachymyrmex septentrionalis WGS genome.</title>
        <authorList>
            <person name="Nygaard S."/>
            <person name="Hu H."/>
            <person name="Boomsma J."/>
            <person name="Zhang G."/>
        </authorList>
    </citation>
    <scope>NUCLEOTIDE SEQUENCE [LARGE SCALE GENOMIC DNA]</scope>
    <source>
        <strain evidence="2">Tsep2-gDNA-1</strain>
        <tissue evidence="2">Whole body</tissue>
    </source>
</reference>
<protein>
    <submittedName>
        <fullName evidence="2">Uncharacterized protein</fullName>
    </submittedName>
</protein>
<proteinExistence type="predicted"/>
<keyword evidence="3" id="KW-1185">Reference proteome</keyword>
<evidence type="ECO:0000256" key="1">
    <source>
        <dbReference type="SAM" id="MobiDB-lite"/>
    </source>
</evidence>
<sequence>MPRAPFTIAELSKETRRASDDRENTTARLFVTIVNSAKGRRERESRGGRHRRQHTRAAESRDERFWGNYRWINLRPMNIETIFVEGKEHFPHSRTGGNEGMDTFVMSTAASIKEKPEVERLPSVM</sequence>
<evidence type="ECO:0000313" key="2">
    <source>
        <dbReference type="EMBL" id="KYN32367.1"/>
    </source>
</evidence>
<dbReference type="EMBL" id="KQ981953">
    <property type="protein sequence ID" value="KYN32367.1"/>
    <property type="molecule type" value="Genomic_DNA"/>
</dbReference>